<comment type="caution">
    <text evidence="2">The sequence shown here is derived from an EMBL/GenBank/DDBJ whole genome shotgun (WGS) entry which is preliminary data.</text>
</comment>
<dbReference type="AlphaFoldDB" id="A0AA35WED2"/>
<dbReference type="GO" id="GO:0005886">
    <property type="term" value="C:plasma membrane"/>
    <property type="evidence" value="ECO:0007669"/>
    <property type="project" value="TreeGrafter"/>
</dbReference>
<keyword evidence="3" id="KW-1185">Reference proteome</keyword>
<dbReference type="PANTHER" id="PTHR24416">
    <property type="entry name" value="TYROSINE-PROTEIN KINASE RECEPTOR"/>
    <property type="match status" value="1"/>
</dbReference>
<keyword evidence="2" id="KW-0808">Transferase</keyword>
<reference evidence="2" key="1">
    <citation type="submission" date="2023-03" db="EMBL/GenBank/DDBJ databases">
        <authorList>
            <person name="Steffen K."/>
            <person name="Cardenas P."/>
        </authorList>
    </citation>
    <scope>NUCLEOTIDE SEQUENCE</scope>
</reference>
<dbReference type="SUPFAM" id="SSF56112">
    <property type="entry name" value="Protein kinase-like (PK-like)"/>
    <property type="match status" value="1"/>
</dbReference>
<dbReference type="Pfam" id="PF07714">
    <property type="entry name" value="PK_Tyr_Ser-Thr"/>
    <property type="match status" value="1"/>
</dbReference>
<proteinExistence type="predicted"/>
<dbReference type="PROSITE" id="PS50011">
    <property type="entry name" value="PROTEIN_KINASE_DOM"/>
    <property type="match status" value="1"/>
</dbReference>
<dbReference type="GO" id="GO:0004714">
    <property type="term" value="F:transmembrane receptor protein tyrosine kinase activity"/>
    <property type="evidence" value="ECO:0007669"/>
    <property type="project" value="TreeGrafter"/>
</dbReference>
<dbReference type="Gene3D" id="1.10.510.10">
    <property type="entry name" value="Transferase(Phosphotransferase) domain 1"/>
    <property type="match status" value="1"/>
</dbReference>
<evidence type="ECO:0000313" key="2">
    <source>
        <dbReference type="EMBL" id="CAI8014186.1"/>
    </source>
</evidence>
<dbReference type="InterPro" id="IPR000719">
    <property type="entry name" value="Prot_kinase_dom"/>
</dbReference>
<keyword evidence="2" id="KW-0418">Kinase</keyword>
<dbReference type="GO" id="GO:0043235">
    <property type="term" value="C:receptor complex"/>
    <property type="evidence" value="ECO:0007669"/>
    <property type="project" value="TreeGrafter"/>
</dbReference>
<dbReference type="PANTHER" id="PTHR24416:SF617">
    <property type="entry name" value="RET ONCOGENE, ISOFORM A"/>
    <property type="match status" value="1"/>
</dbReference>
<evidence type="ECO:0000259" key="1">
    <source>
        <dbReference type="PROSITE" id="PS50011"/>
    </source>
</evidence>
<dbReference type="Proteomes" id="UP001174909">
    <property type="component" value="Unassembled WGS sequence"/>
</dbReference>
<name>A0AA35WED2_GEOBA</name>
<dbReference type="InterPro" id="IPR050122">
    <property type="entry name" value="RTK"/>
</dbReference>
<accession>A0AA35WED2</accession>
<gene>
    <name evidence="2" type="ORF">GBAR_LOCUS8905</name>
</gene>
<sequence>MCTFSHPNVLGMEGICLDEESQSPYLILPFMSNGDLKTFLRKKRGVNNMVDLTYPDELSHDTLLGMCYQIACGMEYL</sequence>
<feature type="non-terminal residue" evidence="2">
    <location>
        <position position="1"/>
    </location>
</feature>
<protein>
    <submittedName>
        <fullName evidence="2">Tyrosine-protein kinase Mer</fullName>
    </submittedName>
</protein>
<feature type="domain" description="Protein kinase" evidence="1">
    <location>
        <begin position="1"/>
        <end position="77"/>
    </location>
</feature>
<dbReference type="GO" id="GO:0007169">
    <property type="term" value="P:cell surface receptor protein tyrosine kinase signaling pathway"/>
    <property type="evidence" value="ECO:0007669"/>
    <property type="project" value="TreeGrafter"/>
</dbReference>
<evidence type="ECO:0000313" key="3">
    <source>
        <dbReference type="Proteomes" id="UP001174909"/>
    </source>
</evidence>
<dbReference type="EMBL" id="CASHTH010001346">
    <property type="protein sequence ID" value="CAI8014186.1"/>
    <property type="molecule type" value="Genomic_DNA"/>
</dbReference>
<dbReference type="InterPro" id="IPR001245">
    <property type="entry name" value="Ser-Thr/Tyr_kinase_cat_dom"/>
</dbReference>
<dbReference type="GO" id="GO:0005524">
    <property type="term" value="F:ATP binding"/>
    <property type="evidence" value="ECO:0007669"/>
    <property type="project" value="InterPro"/>
</dbReference>
<organism evidence="2 3">
    <name type="scientific">Geodia barretti</name>
    <name type="common">Barrett's horny sponge</name>
    <dbReference type="NCBI Taxonomy" id="519541"/>
    <lineage>
        <taxon>Eukaryota</taxon>
        <taxon>Metazoa</taxon>
        <taxon>Porifera</taxon>
        <taxon>Demospongiae</taxon>
        <taxon>Heteroscleromorpha</taxon>
        <taxon>Tetractinellida</taxon>
        <taxon>Astrophorina</taxon>
        <taxon>Geodiidae</taxon>
        <taxon>Geodia</taxon>
    </lineage>
</organism>
<dbReference type="InterPro" id="IPR011009">
    <property type="entry name" value="Kinase-like_dom_sf"/>
</dbReference>